<dbReference type="InterPro" id="IPR004117">
    <property type="entry name" value="7tm6_olfct_rcpt"/>
</dbReference>
<comment type="caution">
    <text evidence="11">The sequence shown here is derived from an EMBL/GenBank/DDBJ whole genome shotgun (WGS) entry which is preliminary data.</text>
</comment>
<evidence type="ECO:0000256" key="2">
    <source>
        <dbReference type="ARBA" id="ARBA00022475"/>
    </source>
</evidence>
<dbReference type="PANTHER" id="PTHR21137">
    <property type="entry name" value="ODORANT RECEPTOR"/>
    <property type="match status" value="1"/>
</dbReference>
<feature type="transmembrane region" description="Helical" evidence="10">
    <location>
        <begin position="265"/>
        <end position="288"/>
    </location>
</feature>
<gene>
    <name evidence="11" type="ORF">DMN91_007669</name>
</gene>
<keyword evidence="5 10" id="KW-0552">Olfaction</keyword>
<keyword evidence="2" id="KW-1003">Cell membrane</keyword>
<feature type="transmembrane region" description="Helical" evidence="10">
    <location>
        <begin position="78"/>
        <end position="96"/>
    </location>
</feature>
<dbReference type="GO" id="GO:0005886">
    <property type="term" value="C:plasma membrane"/>
    <property type="evidence" value="ECO:0007669"/>
    <property type="project" value="UniProtKB-SubCell"/>
</dbReference>
<comment type="similarity">
    <text evidence="10">Belongs to the insect chemoreceptor superfamily. Heteromeric odorant receptor channel (TC 1.A.69) family.</text>
</comment>
<sequence>MDVAKHSAYRDYEWAIEVNRLSLTLLGIWPENHETKQKKLISEIRLIITLNLITWICLIPSLHSLLKIYDDIMSTIDNLQYTLPLLMAVIKVFIMWQKKYDILPLLNMIKDDWLRPKTSEERNVMIKQARIARILTIFCCCIMLISAIVILVIPLFGISMRYRTNRTDSDKSLPLQTYYVYDKEKSPFFEITYVLQCISATLSGFMYSGTDSFLTFLVFHVCGQLENLKKRVIDLDKFHDFRNTLSYNIQDHIRLIRSINIIENVFTIMLLGALLYFGILFAFYGFLFGTMFSQGRNVSVTRLIFIGIVSFTTFTHMCLYCVVGEILLAHCEAVYDAAYEYNWYTLEPKKARNILMIMIRANKPLYLTAGKLFPLTMAMFCNLLKTSGGYISVLLAHRE</sequence>
<keyword evidence="3 10" id="KW-0716">Sensory transduction</keyword>
<evidence type="ECO:0000256" key="3">
    <source>
        <dbReference type="ARBA" id="ARBA00022606"/>
    </source>
</evidence>
<keyword evidence="8 10" id="KW-0675">Receptor</keyword>
<dbReference type="Proteomes" id="UP000279307">
    <property type="component" value="Chromosome 7"/>
</dbReference>
<dbReference type="PANTHER" id="PTHR21137:SF35">
    <property type="entry name" value="ODORANT RECEPTOR 19A-RELATED"/>
    <property type="match status" value="1"/>
</dbReference>
<evidence type="ECO:0000256" key="4">
    <source>
        <dbReference type="ARBA" id="ARBA00022692"/>
    </source>
</evidence>
<evidence type="ECO:0000256" key="9">
    <source>
        <dbReference type="ARBA" id="ARBA00023224"/>
    </source>
</evidence>
<dbReference type="Pfam" id="PF02949">
    <property type="entry name" value="7tm_6"/>
    <property type="match status" value="1"/>
</dbReference>
<comment type="caution">
    <text evidence="10">Lacks conserved residue(s) required for the propagation of feature annotation.</text>
</comment>
<proteinExistence type="inferred from homology"/>
<evidence type="ECO:0000313" key="11">
    <source>
        <dbReference type="EMBL" id="RLU21053.1"/>
    </source>
</evidence>
<keyword evidence="9 10" id="KW-0807">Transducer</keyword>
<dbReference type="EMBL" id="QOIP01000007">
    <property type="protein sequence ID" value="RLU21053.1"/>
    <property type="molecule type" value="Genomic_DNA"/>
</dbReference>
<evidence type="ECO:0000256" key="6">
    <source>
        <dbReference type="ARBA" id="ARBA00022989"/>
    </source>
</evidence>
<reference evidence="11 12" key="1">
    <citation type="journal article" date="2018" name="Genome Res.">
        <title>The genomic architecture and molecular evolution of ant odorant receptors.</title>
        <authorList>
            <person name="McKenzie S.K."/>
            <person name="Kronauer D.J.C."/>
        </authorList>
    </citation>
    <scope>NUCLEOTIDE SEQUENCE [LARGE SCALE GENOMIC DNA]</scope>
    <source>
        <strain evidence="11">Clonal line C1</strain>
    </source>
</reference>
<dbReference type="GO" id="GO:0005549">
    <property type="term" value="F:odorant binding"/>
    <property type="evidence" value="ECO:0007669"/>
    <property type="project" value="InterPro"/>
</dbReference>
<evidence type="ECO:0000256" key="5">
    <source>
        <dbReference type="ARBA" id="ARBA00022725"/>
    </source>
</evidence>
<dbReference type="GO" id="GO:0007165">
    <property type="term" value="P:signal transduction"/>
    <property type="evidence" value="ECO:0007669"/>
    <property type="project" value="UniProtKB-KW"/>
</dbReference>
<comment type="subcellular location">
    <subcellularLocation>
        <location evidence="1 10">Cell membrane</location>
        <topology evidence="1 10">Multi-pass membrane protein</topology>
    </subcellularLocation>
</comment>
<feature type="transmembrane region" description="Helical" evidence="10">
    <location>
        <begin position="300"/>
        <end position="323"/>
    </location>
</feature>
<evidence type="ECO:0000256" key="1">
    <source>
        <dbReference type="ARBA" id="ARBA00004651"/>
    </source>
</evidence>
<dbReference type="GO" id="GO:0004984">
    <property type="term" value="F:olfactory receptor activity"/>
    <property type="evidence" value="ECO:0007669"/>
    <property type="project" value="InterPro"/>
</dbReference>
<keyword evidence="7 10" id="KW-0472">Membrane</keyword>
<keyword evidence="4 10" id="KW-0812">Transmembrane</keyword>
<dbReference type="OrthoDB" id="7634903at2759"/>
<feature type="transmembrane region" description="Helical" evidence="10">
    <location>
        <begin position="131"/>
        <end position="156"/>
    </location>
</feature>
<evidence type="ECO:0000256" key="8">
    <source>
        <dbReference type="ARBA" id="ARBA00023170"/>
    </source>
</evidence>
<evidence type="ECO:0000256" key="7">
    <source>
        <dbReference type="ARBA" id="ARBA00023136"/>
    </source>
</evidence>
<name>A0A3L8DLG4_OOCBI</name>
<protein>
    <recommendedName>
        <fullName evidence="10">Odorant receptor</fullName>
    </recommendedName>
</protein>
<evidence type="ECO:0000256" key="10">
    <source>
        <dbReference type="RuleBase" id="RU351113"/>
    </source>
</evidence>
<keyword evidence="6 10" id="KW-1133">Transmembrane helix</keyword>
<feature type="transmembrane region" description="Helical" evidence="10">
    <location>
        <begin position="46"/>
        <end position="66"/>
    </location>
</feature>
<evidence type="ECO:0000313" key="12">
    <source>
        <dbReference type="Proteomes" id="UP000279307"/>
    </source>
</evidence>
<organism evidence="11 12">
    <name type="scientific">Ooceraea biroi</name>
    <name type="common">Clonal raider ant</name>
    <name type="synonym">Cerapachys biroi</name>
    <dbReference type="NCBI Taxonomy" id="2015173"/>
    <lineage>
        <taxon>Eukaryota</taxon>
        <taxon>Metazoa</taxon>
        <taxon>Ecdysozoa</taxon>
        <taxon>Arthropoda</taxon>
        <taxon>Hexapoda</taxon>
        <taxon>Insecta</taxon>
        <taxon>Pterygota</taxon>
        <taxon>Neoptera</taxon>
        <taxon>Endopterygota</taxon>
        <taxon>Hymenoptera</taxon>
        <taxon>Apocrita</taxon>
        <taxon>Aculeata</taxon>
        <taxon>Formicoidea</taxon>
        <taxon>Formicidae</taxon>
        <taxon>Dorylinae</taxon>
        <taxon>Ooceraea</taxon>
    </lineage>
</organism>
<dbReference type="AlphaFoldDB" id="A0A3L8DLG4"/>
<accession>A0A3L8DLG4</accession>